<dbReference type="EMBL" id="OY731401">
    <property type="protein sequence ID" value="CAJ1951567.1"/>
    <property type="molecule type" value="Genomic_DNA"/>
</dbReference>
<accession>A0AA86SC89</accession>
<reference evidence="1" key="1">
    <citation type="submission" date="2023-10" db="EMBL/GenBank/DDBJ databases">
        <authorList>
            <person name="Domelevo Entfellner J.-B."/>
        </authorList>
    </citation>
    <scope>NUCLEOTIDE SEQUENCE</scope>
</reference>
<protein>
    <submittedName>
        <fullName evidence="1">Uncharacterized protein</fullName>
    </submittedName>
</protein>
<keyword evidence="2" id="KW-1185">Reference proteome</keyword>
<evidence type="ECO:0000313" key="1">
    <source>
        <dbReference type="EMBL" id="CAJ1951567.1"/>
    </source>
</evidence>
<proteinExistence type="predicted"/>
<dbReference type="Proteomes" id="UP001189624">
    <property type="component" value="Chromosome 4"/>
</dbReference>
<dbReference type="Gramene" id="rna-AYBTSS11_LOCUS14841">
    <property type="protein sequence ID" value="CAJ1951567.1"/>
    <property type="gene ID" value="gene-AYBTSS11_LOCUS14841"/>
</dbReference>
<gene>
    <name evidence="1" type="ORF">AYBTSS11_LOCUS14841</name>
</gene>
<name>A0AA86SC89_9FABA</name>
<organism evidence="1 2">
    <name type="scientific">Sphenostylis stenocarpa</name>
    <dbReference type="NCBI Taxonomy" id="92480"/>
    <lineage>
        <taxon>Eukaryota</taxon>
        <taxon>Viridiplantae</taxon>
        <taxon>Streptophyta</taxon>
        <taxon>Embryophyta</taxon>
        <taxon>Tracheophyta</taxon>
        <taxon>Spermatophyta</taxon>
        <taxon>Magnoliopsida</taxon>
        <taxon>eudicotyledons</taxon>
        <taxon>Gunneridae</taxon>
        <taxon>Pentapetalae</taxon>
        <taxon>rosids</taxon>
        <taxon>fabids</taxon>
        <taxon>Fabales</taxon>
        <taxon>Fabaceae</taxon>
        <taxon>Papilionoideae</taxon>
        <taxon>50 kb inversion clade</taxon>
        <taxon>NPAAA clade</taxon>
        <taxon>indigoferoid/millettioid clade</taxon>
        <taxon>Phaseoleae</taxon>
        <taxon>Sphenostylis</taxon>
    </lineage>
</organism>
<evidence type="ECO:0000313" key="2">
    <source>
        <dbReference type="Proteomes" id="UP001189624"/>
    </source>
</evidence>
<sequence length="57" mass="6589">MAASSSLEKGQEERWRNAIVSRFQCSNAESIYRELCVENDDVCKFMQKKIDMKTIVA</sequence>
<dbReference type="AlphaFoldDB" id="A0AA86SC89"/>